<evidence type="ECO:0000313" key="2">
    <source>
        <dbReference type="Proteomes" id="UP000501849"/>
    </source>
</evidence>
<dbReference type="Proteomes" id="UP000501849">
    <property type="component" value="Chromosome"/>
</dbReference>
<protein>
    <submittedName>
        <fullName evidence="1">Uncharacterized protein</fullName>
    </submittedName>
</protein>
<proteinExistence type="predicted"/>
<name>A0A6H0S0G8_9MYCO</name>
<reference evidence="1 2" key="1">
    <citation type="submission" date="2019-04" db="EMBL/GenBank/DDBJ databases">
        <title>Draft, Whole-Genome Sequence of the Anthracene-degrading Mycobacterium frederiksbergense LB501T, Isolated from a Polycyclic Aromatic Hydrocarbon (PAH)-Contaminated Soil.</title>
        <authorList>
            <person name="Augelletti F."/>
        </authorList>
    </citation>
    <scope>NUCLEOTIDE SEQUENCE [LARGE SCALE GENOMIC DNA]</scope>
    <source>
        <strain evidence="1 2">LB 501T</strain>
    </source>
</reference>
<dbReference type="AlphaFoldDB" id="A0A6H0S0G8"/>
<accession>A0A6H0S0G8</accession>
<gene>
    <name evidence="1" type="ORF">EXE63_07100</name>
</gene>
<dbReference type="KEGG" id="mfre:EXE63_07100"/>
<sequence>MTATEAIARDRRPFLEAPPRWDDPITVAALTRAQASALVELEAMRSAVDSSTPAQLAEAIAAYRSGLLDTLDADTRRLPAAISNAAFDRASAAARKITTICKGE</sequence>
<organism evidence="1 2">
    <name type="scientific">Mycolicibacterium frederiksbergense</name>
    <dbReference type="NCBI Taxonomy" id="117567"/>
    <lineage>
        <taxon>Bacteria</taxon>
        <taxon>Bacillati</taxon>
        <taxon>Actinomycetota</taxon>
        <taxon>Actinomycetes</taxon>
        <taxon>Mycobacteriales</taxon>
        <taxon>Mycobacteriaceae</taxon>
        <taxon>Mycolicibacterium</taxon>
    </lineage>
</organism>
<dbReference type="EMBL" id="CP038799">
    <property type="protein sequence ID" value="QIV80676.1"/>
    <property type="molecule type" value="Genomic_DNA"/>
</dbReference>
<evidence type="ECO:0000313" key="1">
    <source>
        <dbReference type="EMBL" id="QIV80676.1"/>
    </source>
</evidence>
<dbReference type="RefSeq" id="WP_168141345.1">
    <property type="nucleotide sequence ID" value="NZ_CBCSDT010000007.1"/>
</dbReference>
<keyword evidence="2" id="KW-1185">Reference proteome</keyword>